<feature type="compositionally biased region" description="Basic and acidic residues" evidence="1">
    <location>
        <begin position="84"/>
        <end position="95"/>
    </location>
</feature>
<feature type="signal peptide" evidence="2">
    <location>
        <begin position="1"/>
        <end position="21"/>
    </location>
</feature>
<evidence type="ECO:0000313" key="4">
    <source>
        <dbReference type="Proteomes" id="UP000777438"/>
    </source>
</evidence>
<comment type="caution">
    <text evidence="3">The sequence shown here is derived from an EMBL/GenBank/DDBJ whole genome shotgun (WGS) entry which is preliminary data.</text>
</comment>
<feature type="chain" id="PRO_5040187460" description="Secreted protein" evidence="2">
    <location>
        <begin position="22"/>
        <end position="102"/>
    </location>
</feature>
<protein>
    <recommendedName>
        <fullName evidence="5">Secreted protein</fullName>
    </recommendedName>
</protein>
<gene>
    <name evidence="3" type="ORF">B0T10DRAFT_97777</name>
</gene>
<dbReference type="AlphaFoldDB" id="A0A9P9AMF9"/>
<name>A0A9P9AMF9_9HYPO</name>
<feature type="region of interest" description="Disordered" evidence="1">
    <location>
        <begin position="79"/>
        <end position="102"/>
    </location>
</feature>
<evidence type="ECO:0000313" key="3">
    <source>
        <dbReference type="EMBL" id="KAH6884840.1"/>
    </source>
</evidence>
<evidence type="ECO:0000256" key="1">
    <source>
        <dbReference type="SAM" id="MobiDB-lite"/>
    </source>
</evidence>
<keyword evidence="4" id="KW-1185">Reference proteome</keyword>
<proteinExistence type="predicted"/>
<dbReference type="EMBL" id="JAGPYM010000019">
    <property type="protein sequence ID" value="KAH6884840.1"/>
    <property type="molecule type" value="Genomic_DNA"/>
</dbReference>
<evidence type="ECO:0008006" key="5">
    <source>
        <dbReference type="Google" id="ProtNLM"/>
    </source>
</evidence>
<accession>A0A9P9AMF9</accession>
<organism evidence="3 4">
    <name type="scientific">Thelonectria olida</name>
    <dbReference type="NCBI Taxonomy" id="1576542"/>
    <lineage>
        <taxon>Eukaryota</taxon>
        <taxon>Fungi</taxon>
        <taxon>Dikarya</taxon>
        <taxon>Ascomycota</taxon>
        <taxon>Pezizomycotina</taxon>
        <taxon>Sordariomycetes</taxon>
        <taxon>Hypocreomycetidae</taxon>
        <taxon>Hypocreales</taxon>
        <taxon>Nectriaceae</taxon>
        <taxon>Thelonectria</taxon>
    </lineage>
</organism>
<keyword evidence="2" id="KW-0732">Signal</keyword>
<dbReference type="Proteomes" id="UP000777438">
    <property type="component" value="Unassembled WGS sequence"/>
</dbReference>
<reference evidence="3 4" key="1">
    <citation type="journal article" date="2021" name="Nat. Commun.">
        <title>Genetic determinants of endophytism in the Arabidopsis root mycobiome.</title>
        <authorList>
            <person name="Mesny F."/>
            <person name="Miyauchi S."/>
            <person name="Thiergart T."/>
            <person name="Pickel B."/>
            <person name="Atanasova L."/>
            <person name="Karlsson M."/>
            <person name="Huettel B."/>
            <person name="Barry K.W."/>
            <person name="Haridas S."/>
            <person name="Chen C."/>
            <person name="Bauer D."/>
            <person name="Andreopoulos W."/>
            <person name="Pangilinan J."/>
            <person name="LaButti K."/>
            <person name="Riley R."/>
            <person name="Lipzen A."/>
            <person name="Clum A."/>
            <person name="Drula E."/>
            <person name="Henrissat B."/>
            <person name="Kohler A."/>
            <person name="Grigoriev I.V."/>
            <person name="Martin F.M."/>
            <person name="Hacquard S."/>
        </authorList>
    </citation>
    <scope>NUCLEOTIDE SEQUENCE [LARGE SCALE GENOMIC DNA]</scope>
    <source>
        <strain evidence="3 4">MPI-CAGE-CH-0241</strain>
    </source>
</reference>
<evidence type="ECO:0000256" key="2">
    <source>
        <dbReference type="SAM" id="SignalP"/>
    </source>
</evidence>
<sequence length="102" mass="11465">MIMMMTAVFFCFAVPFSFKRAWVAEDESKTDGSDHDGRRATATSCIFSRLLRAQKACSRWLISDHGALMTGDNHDQKCLLGKGGESEDQHRDMLPHLRANTT</sequence>